<feature type="domain" description="RNA 2-O ribose methyltransferase substrate binding" evidence="7">
    <location>
        <begin position="42"/>
        <end position="127"/>
    </location>
</feature>
<dbReference type="InterPro" id="IPR001537">
    <property type="entry name" value="SpoU_MeTrfase"/>
</dbReference>
<evidence type="ECO:0000313" key="8">
    <source>
        <dbReference type="Proteomes" id="UP000050795"/>
    </source>
</evidence>
<dbReference type="GO" id="GO:0005739">
    <property type="term" value="C:mitochondrion"/>
    <property type="evidence" value="ECO:0007669"/>
    <property type="project" value="UniProtKB-SubCell"/>
</dbReference>
<accession>A0AA85JRI8</accession>
<dbReference type="Pfam" id="PF08032">
    <property type="entry name" value="SpoU_sub_bind"/>
    <property type="match status" value="1"/>
</dbReference>
<dbReference type="GO" id="GO:0003723">
    <property type="term" value="F:RNA binding"/>
    <property type="evidence" value="ECO:0007669"/>
    <property type="project" value="InterPro"/>
</dbReference>
<evidence type="ECO:0000259" key="7">
    <source>
        <dbReference type="SMART" id="SM00967"/>
    </source>
</evidence>
<keyword evidence="2" id="KW-0489">Methyltransferase</keyword>
<evidence type="ECO:0000256" key="1">
    <source>
        <dbReference type="ARBA" id="ARBA00004173"/>
    </source>
</evidence>
<dbReference type="InterPro" id="IPR029026">
    <property type="entry name" value="tRNA_m1G_MTases_N"/>
</dbReference>
<comment type="subcellular location">
    <subcellularLocation>
        <location evidence="1">Mitochondrion</location>
    </subcellularLocation>
</comment>
<dbReference type="WBParaSite" id="TREG1_48610.1">
    <property type="protein sequence ID" value="TREG1_48610.1"/>
    <property type="gene ID" value="TREG1_48610"/>
</dbReference>
<reference evidence="9" key="2">
    <citation type="submission" date="2023-11" db="UniProtKB">
        <authorList>
            <consortium name="WormBaseParasite"/>
        </authorList>
    </citation>
    <scope>IDENTIFICATION</scope>
</reference>
<dbReference type="SUPFAM" id="SSF55315">
    <property type="entry name" value="L30e-like"/>
    <property type="match status" value="1"/>
</dbReference>
<proteinExistence type="predicted"/>
<dbReference type="SMART" id="SM00967">
    <property type="entry name" value="SpoU_sub_bind"/>
    <property type="match status" value="1"/>
</dbReference>
<dbReference type="Gene3D" id="3.30.1330.30">
    <property type="match status" value="1"/>
</dbReference>
<dbReference type="Proteomes" id="UP000050795">
    <property type="component" value="Unassembled WGS sequence"/>
</dbReference>
<dbReference type="InterPro" id="IPR029064">
    <property type="entry name" value="Ribosomal_eL30-like_sf"/>
</dbReference>
<dbReference type="GO" id="GO:0016435">
    <property type="term" value="F:rRNA (guanine) methyltransferase activity"/>
    <property type="evidence" value="ECO:0007669"/>
    <property type="project" value="TreeGrafter"/>
</dbReference>
<keyword evidence="3" id="KW-0808">Transferase</keyword>
<evidence type="ECO:0000256" key="3">
    <source>
        <dbReference type="ARBA" id="ARBA00022679"/>
    </source>
</evidence>
<dbReference type="PANTHER" id="PTHR46103:SF1">
    <property type="entry name" value="RRNA METHYLTRANSFERASE 1, MITOCHONDRIAL"/>
    <property type="match status" value="1"/>
</dbReference>
<dbReference type="PANTHER" id="PTHR46103">
    <property type="entry name" value="RRNA METHYLTRANSFERASE 1, MITOCHONDRIAL"/>
    <property type="match status" value="1"/>
</dbReference>
<evidence type="ECO:0000256" key="4">
    <source>
        <dbReference type="ARBA" id="ARBA00022946"/>
    </source>
</evidence>
<evidence type="ECO:0000256" key="6">
    <source>
        <dbReference type="ARBA" id="ARBA00034881"/>
    </source>
</evidence>
<evidence type="ECO:0000256" key="2">
    <source>
        <dbReference type="ARBA" id="ARBA00022603"/>
    </source>
</evidence>
<keyword evidence="5" id="KW-0496">Mitochondrion</keyword>
<sequence length="356" mass="39023">MEVYLSPLVKCHGLKRAVSNEPINKYNLTTSCGTIHQQLCETLYGIHPVLCALSFHQRNIKQLYVRDISSKTKDSESLVELSLSQIIEEALRFNIPITHVSVEELKVLSNSRSHQGVLLEVSPIIIHPISNLSIQNLLHSWTNPSEKYFPFVKKNNRPIILLLDHISDVMNFGSILRSAAFFGVSAVLLSTAPCVTPSPLISKLSVGAMEGMLFYRLTDIVMDMKSLSDAGFLVVGTCGESQISPNAISKPLNCLQPNEVGVNDCNNNTRISPRPMVLALGSESRGLSENVLNACDLLLRVPGLADTPNLVNKSISQNIPSSLNVAVAAGILLYQLTMYRHGCEAANTSSFVFHKE</sequence>
<evidence type="ECO:0000313" key="9">
    <source>
        <dbReference type="WBParaSite" id="TREG1_48610.1"/>
    </source>
</evidence>
<keyword evidence="8" id="KW-1185">Reference proteome</keyword>
<protein>
    <recommendedName>
        <fullName evidence="6">rRNA methyltransferase 1, mitochondrial</fullName>
    </recommendedName>
</protein>
<dbReference type="SUPFAM" id="SSF75217">
    <property type="entry name" value="alpha/beta knot"/>
    <property type="match status" value="1"/>
</dbReference>
<evidence type="ECO:0000256" key="5">
    <source>
        <dbReference type="ARBA" id="ARBA00023128"/>
    </source>
</evidence>
<name>A0AA85JRI8_TRIRE</name>
<organism evidence="8 9">
    <name type="scientific">Trichobilharzia regenti</name>
    <name type="common">Nasal bird schistosome</name>
    <dbReference type="NCBI Taxonomy" id="157069"/>
    <lineage>
        <taxon>Eukaryota</taxon>
        <taxon>Metazoa</taxon>
        <taxon>Spiralia</taxon>
        <taxon>Lophotrochozoa</taxon>
        <taxon>Platyhelminthes</taxon>
        <taxon>Trematoda</taxon>
        <taxon>Digenea</taxon>
        <taxon>Strigeidida</taxon>
        <taxon>Schistosomatoidea</taxon>
        <taxon>Schistosomatidae</taxon>
        <taxon>Trichobilharzia</taxon>
    </lineage>
</organism>
<dbReference type="Pfam" id="PF00588">
    <property type="entry name" value="SpoU_methylase"/>
    <property type="match status" value="1"/>
</dbReference>
<keyword evidence="4" id="KW-0809">Transit peptide</keyword>
<dbReference type="Gene3D" id="3.40.1280.10">
    <property type="match status" value="1"/>
</dbReference>
<dbReference type="InterPro" id="IPR013123">
    <property type="entry name" value="SpoU_subst-bd"/>
</dbReference>
<dbReference type="AlphaFoldDB" id="A0AA85JRI8"/>
<dbReference type="InterPro" id="IPR029028">
    <property type="entry name" value="Alpha/beta_knot_MTases"/>
</dbReference>
<dbReference type="InterPro" id="IPR047182">
    <property type="entry name" value="MRM1"/>
</dbReference>
<reference evidence="8" key="1">
    <citation type="submission" date="2022-06" db="EMBL/GenBank/DDBJ databases">
        <authorList>
            <person name="Berger JAMES D."/>
            <person name="Berger JAMES D."/>
        </authorList>
    </citation>
    <scope>NUCLEOTIDE SEQUENCE [LARGE SCALE GENOMIC DNA]</scope>
</reference>